<organism evidence="4 5">
    <name type="scientific">Neolewinella antarctica</name>
    <dbReference type="NCBI Taxonomy" id="442734"/>
    <lineage>
        <taxon>Bacteria</taxon>
        <taxon>Pseudomonadati</taxon>
        <taxon>Bacteroidota</taxon>
        <taxon>Saprospiria</taxon>
        <taxon>Saprospirales</taxon>
        <taxon>Lewinellaceae</taxon>
        <taxon>Neolewinella</taxon>
    </lineage>
</organism>
<evidence type="ECO:0000313" key="4">
    <source>
        <dbReference type="EMBL" id="NJC27053.1"/>
    </source>
</evidence>
<name>A0ABX0XCP6_9BACT</name>
<keyword evidence="2" id="KW-0378">Hydrolase</keyword>
<protein>
    <recommendedName>
        <fullName evidence="3">Calcineurin-like phosphoesterase domain-containing protein</fullName>
    </recommendedName>
</protein>
<gene>
    <name evidence="4" type="ORF">GGR27_002566</name>
</gene>
<accession>A0ABX0XCP6</accession>
<dbReference type="PROSITE" id="PS51318">
    <property type="entry name" value="TAT"/>
    <property type="match status" value="1"/>
</dbReference>
<proteinExistence type="predicted"/>
<feature type="domain" description="Calcineurin-like phosphoesterase" evidence="3">
    <location>
        <begin position="54"/>
        <end position="219"/>
    </location>
</feature>
<comment type="caution">
    <text evidence="4">The sequence shown here is derived from an EMBL/GenBank/DDBJ whole genome shotgun (WGS) entry which is preliminary data.</text>
</comment>
<dbReference type="Proteomes" id="UP000770785">
    <property type="component" value="Unassembled WGS sequence"/>
</dbReference>
<dbReference type="EMBL" id="JAATJH010000004">
    <property type="protein sequence ID" value="NJC27053.1"/>
    <property type="molecule type" value="Genomic_DNA"/>
</dbReference>
<dbReference type="InterPro" id="IPR006311">
    <property type="entry name" value="TAT_signal"/>
</dbReference>
<evidence type="ECO:0000259" key="3">
    <source>
        <dbReference type="Pfam" id="PF00149"/>
    </source>
</evidence>
<dbReference type="PANTHER" id="PTHR31302">
    <property type="entry name" value="TRANSMEMBRANE PROTEIN WITH METALLOPHOSPHOESTERASE DOMAIN-RELATED"/>
    <property type="match status" value="1"/>
</dbReference>
<dbReference type="PANTHER" id="PTHR31302:SF31">
    <property type="entry name" value="PHOSPHODIESTERASE YAEI"/>
    <property type="match status" value="1"/>
</dbReference>
<keyword evidence="1" id="KW-0479">Metal-binding</keyword>
<dbReference type="InterPro" id="IPR029052">
    <property type="entry name" value="Metallo-depent_PP-like"/>
</dbReference>
<keyword evidence="5" id="KW-1185">Reference proteome</keyword>
<dbReference type="Pfam" id="PF00149">
    <property type="entry name" value="Metallophos"/>
    <property type="match status" value="1"/>
</dbReference>
<dbReference type="SUPFAM" id="SSF56300">
    <property type="entry name" value="Metallo-dependent phosphatases"/>
    <property type="match status" value="1"/>
</dbReference>
<evidence type="ECO:0000313" key="5">
    <source>
        <dbReference type="Proteomes" id="UP000770785"/>
    </source>
</evidence>
<reference evidence="4 5" key="1">
    <citation type="submission" date="2020-03" db="EMBL/GenBank/DDBJ databases">
        <title>Genomic Encyclopedia of Type Strains, Phase IV (KMG-IV): sequencing the most valuable type-strain genomes for metagenomic binning, comparative biology and taxonomic classification.</title>
        <authorList>
            <person name="Goeker M."/>
        </authorList>
    </citation>
    <scope>NUCLEOTIDE SEQUENCE [LARGE SCALE GENOMIC DNA]</scope>
    <source>
        <strain evidence="4 5">DSM 105096</strain>
    </source>
</reference>
<evidence type="ECO:0000256" key="1">
    <source>
        <dbReference type="ARBA" id="ARBA00022723"/>
    </source>
</evidence>
<dbReference type="Gene3D" id="3.60.21.10">
    <property type="match status" value="1"/>
</dbReference>
<dbReference type="InterPro" id="IPR004843">
    <property type="entry name" value="Calcineurin-like_PHP"/>
</dbReference>
<evidence type="ECO:0000256" key="2">
    <source>
        <dbReference type="ARBA" id="ARBA00022801"/>
    </source>
</evidence>
<dbReference type="InterPro" id="IPR051158">
    <property type="entry name" value="Metallophosphoesterase_sf"/>
</dbReference>
<sequence length="282" mass="31322">MISRRNFLRTAAGLSLAGAATGLYTWQIEPYWLEFVHRKLPIVNLPETLRGKTLVQISDMHVGDRFDYQYILDSFVETQKLNPEIVVYTGDFVSYDGPEQLTQLRNVMANAALGSVATVAILGNHDYGRNWREAGVDESISKVLKDSGITVLRNTTADVKGLNIIGVDDLWGTNFDPTTALANYQPEAANLVLCHNPDVCDLDVWNGYQGWILSGHTHGGQCKPPFLPPPLLPVENERYTAGHFDLGDGRDLYINRALGCSFPVRFNVRPEITVFELSKAAV</sequence>